<comment type="caution">
    <text evidence="2">The sequence shown here is derived from an EMBL/GenBank/DDBJ whole genome shotgun (WGS) entry which is preliminary data.</text>
</comment>
<feature type="region of interest" description="Disordered" evidence="1">
    <location>
        <begin position="171"/>
        <end position="195"/>
    </location>
</feature>
<sequence>MRRSLPFRAVNRNGAPGYDPGLQRHHLLPRQLLRRAAFARMFATIGDPGIRFEDFRENGLLLPCREAAALRMGLPLHRGPHRLYSQLVAERMGQIESAWSLAHARDPQGAAVQARMRMDLLQRALRRYLLSGRAGKIRLNRLDPLGAGIDFTDLDHMAEALWGSTAAAGWSVSPGTDPPPIQAMPTRAARSARAD</sequence>
<proteinExistence type="predicted"/>
<gene>
    <name evidence="2" type="ORF">ACFFJC_05815</name>
</gene>
<organism evidence="2 3">
    <name type="scientific">Novosphingobium soli</name>
    <dbReference type="NCBI Taxonomy" id="574956"/>
    <lineage>
        <taxon>Bacteria</taxon>
        <taxon>Pseudomonadati</taxon>
        <taxon>Pseudomonadota</taxon>
        <taxon>Alphaproteobacteria</taxon>
        <taxon>Sphingomonadales</taxon>
        <taxon>Sphingomonadaceae</taxon>
        <taxon>Novosphingobium</taxon>
    </lineage>
</organism>
<evidence type="ECO:0000313" key="2">
    <source>
        <dbReference type="EMBL" id="MFC0203786.1"/>
    </source>
</evidence>
<keyword evidence="3" id="KW-1185">Reference proteome</keyword>
<dbReference type="Pfam" id="PF14412">
    <property type="entry name" value="AHH"/>
    <property type="match status" value="1"/>
</dbReference>
<protein>
    <submittedName>
        <fullName evidence="2">AHH domain-containing protein</fullName>
    </submittedName>
</protein>
<dbReference type="Proteomes" id="UP001589798">
    <property type="component" value="Unassembled WGS sequence"/>
</dbReference>
<dbReference type="InterPro" id="IPR032871">
    <property type="entry name" value="AHH_dom_containing"/>
</dbReference>
<reference evidence="2 3" key="1">
    <citation type="submission" date="2024-09" db="EMBL/GenBank/DDBJ databases">
        <authorList>
            <person name="Sun Q."/>
            <person name="Mori K."/>
        </authorList>
    </citation>
    <scope>NUCLEOTIDE SEQUENCE [LARGE SCALE GENOMIC DNA]</scope>
    <source>
        <strain evidence="2 3">CCM 7706</strain>
    </source>
</reference>
<evidence type="ECO:0000256" key="1">
    <source>
        <dbReference type="SAM" id="MobiDB-lite"/>
    </source>
</evidence>
<dbReference type="RefSeq" id="WP_379486700.1">
    <property type="nucleotide sequence ID" value="NZ_JBHLWK010000009.1"/>
</dbReference>
<evidence type="ECO:0000313" key="3">
    <source>
        <dbReference type="Proteomes" id="UP001589798"/>
    </source>
</evidence>
<name>A0ABV6CUT9_9SPHN</name>
<accession>A0ABV6CUT9</accession>
<dbReference type="EMBL" id="JBHLWK010000009">
    <property type="protein sequence ID" value="MFC0203786.1"/>
    <property type="molecule type" value="Genomic_DNA"/>
</dbReference>